<sequence>MRVRSTWTGAALPSDPPSDDEVDDAELDRLAAGLERRDMPEDVAELMWAIAEKTFVRMGEPNAEPYLFEGFEALDTKFGGMGMVIEARDPQLDRKVAIKLWVSSGPEAEAALLAEAKLLAKLTHPNVVTVYETGQWNGRVYFVMEWVEGLDGHEWMQTPRDWRELRDVFAGAGAGLAAAHDAGVQHRDFKPANMLIGNDGRVLVADFGVAEKVRAFDSDDDHPAPLVGTPSYMAPERLRGERGDPRSDQFSFCVALWRGLHGQRPYPGDAPDELLEAIEAGAIRAGSPDSSVPHWLSRVVRKGLEYDAERRHRDMHELVRALLDEPDGGGEFSDGESDEKETLVPGEGLLNVPVAGKDQPRKAWQIFLYGSMTGIVLVMMVLLGLAIVRGQIERTFSADQPTPPQISESESESQRPEPADQAQQTETGDEDPFDAILQAIERGEFTEAHSSWLRERSVDGAPGLTDHESLAIGRASFERAVELRTTAPTGSDEAEFLAASIALYLKDSGDTADTRGAGERLGQDLEELRGAKAR</sequence>
<keyword evidence="6" id="KW-1133">Transmembrane helix</keyword>
<feature type="region of interest" description="Disordered" evidence="5">
    <location>
        <begin position="508"/>
        <end position="534"/>
    </location>
</feature>
<evidence type="ECO:0000256" key="2">
    <source>
        <dbReference type="ARBA" id="ARBA00022741"/>
    </source>
</evidence>
<dbReference type="AlphaFoldDB" id="A0A2S9XHQ8"/>
<organism evidence="8 9">
    <name type="scientific">Enhygromyxa salina</name>
    <dbReference type="NCBI Taxonomy" id="215803"/>
    <lineage>
        <taxon>Bacteria</taxon>
        <taxon>Pseudomonadati</taxon>
        <taxon>Myxococcota</taxon>
        <taxon>Polyangia</taxon>
        <taxon>Nannocystales</taxon>
        <taxon>Nannocystaceae</taxon>
        <taxon>Enhygromyxa</taxon>
    </lineage>
</organism>
<evidence type="ECO:0000259" key="7">
    <source>
        <dbReference type="PROSITE" id="PS50011"/>
    </source>
</evidence>
<feature type="region of interest" description="Disordered" evidence="5">
    <location>
        <begin position="324"/>
        <end position="347"/>
    </location>
</feature>
<feature type="domain" description="Protein kinase" evidence="7">
    <location>
        <begin position="70"/>
        <end position="323"/>
    </location>
</feature>
<gene>
    <name evidence="8" type="primary">spk1_21</name>
    <name evidence="8" type="ORF">ENSA5_49170</name>
</gene>
<evidence type="ECO:0000256" key="5">
    <source>
        <dbReference type="SAM" id="MobiDB-lite"/>
    </source>
</evidence>
<dbReference type="GO" id="GO:0005524">
    <property type="term" value="F:ATP binding"/>
    <property type="evidence" value="ECO:0007669"/>
    <property type="project" value="UniProtKB-KW"/>
</dbReference>
<dbReference type="EMBL" id="PVNK01000211">
    <property type="protein sequence ID" value="PRP92409.1"/>
    <property type="molecule type" value="Genomic_DNA"/>
</dbReference>
<dbReference type="PROSITE" id="PS50011">
    <property type="entry name" value="PROTEIN_KINASE_DOM"/>
    <property type="match status" value="1"/>
</dbReference>
<keyword evidence="2" id="KW-0547">Nucleotide-binding</keyword>
<dbReference type="OrthoDB" id="9801841at2"/>
<accession>A0A2S9XHQ8</accession>
<keyword evidence="1 8" id="KW-0808">Transferase</keyword>
<reference evidence="8 9" key="1">
    <citation type="submission" date="2018-03" db="EMBL/GenBank/DDBJ databases">
        <title>Draft Genome Sequences of the Obligatory Marine Myxobacteria Enhygromyxa salina SWB005.</title>
        <authorList>
            <person name="Poehlein A."/>
            <person name="Moghaddam J.A."/>
            <person name="Harms H."/>
            <person name="Alanjari M."/>
            <person name="Koenig G.M."/>
            <person name="Daniel R."/>
            <person name="Schaeberle T.F."/>
        </authorList>
    </citation>
    <scope>NUCLEOTIDE SEQUENCE [LARGE SCALE GENOMIC DNA]</scope>
    <source>
        <strain evidence="8 9">SWB005</strain>
    </source>
</reference>
<dbReference type="Gene3D" id="3.30.200.20">
    <property type="entry name" value="Phosphorylase Kinase, domain 1"/>
    <property type="match status" value="1"/>
</dbReference>
<dbReference type="InterPro" id="IPR011009">
    <property type="entry name" value="Kinase-like_dom_sf"/>
</dbReference>
<evidence type="ECO:0000256" key="6">
    <source>
        <dbReference type="SAM" id="Phobius"/>
    </source>
</evidence>
<proteinExistence type="predicted"/>
<feature type="region of interest" description="Disordered" evidence="5">
    <location>
        <begin position="220"/>
        <end position="245"/>
    </location>
</feature>
<name>A0A2S9XHQ8_9BACT</name>
<dbReference type="RefSeq" id="WP_106394170.1">
    <property type="nucleotide sequence ID" value="NZ_PVNK01000211.1"/>
</dbReference>
<evidence type="ECO:0000256" key="3">
    <source>
        <dbReference type="ARBA" id="ARBA00022777"/>
    </source>
</evidence>
<dbReference type="CDD" id="cd14014">
    <property type="entry name" value="STKc_PknB_like"/>
    <property type="match status" value="1"/>
</dbReference>
<keyword evidence="4" id="KW-0067">ATP-binding</keyword>
<evidence type="ECO:0000313" key="8">
    <source>
        <dbReference type="EMBL" id="PRP92409.1"/>
    </source>
</evidence>
<dbReference type="PANTHER" id="PTHR43289">
    <property type="entry name" value="MITOGEN-ACTIVATED PROTEIN KINASE KINASE KINASE 20-RELATED"/>
    <property type="match status" value="1"/>
</dbReference>
<dbReference type="PANTHER" id="PTHR43289:SF6">
    <property type="entry name" value="SERINE_THREONINE-PROTEIN KINASE NEKL-3"/>
    <property type="match status" value="1"/>
</dbReference>
<feature type="compositionally biased region" description="Basic and acidic residues" evidence="5">
    <location>
        <begin position="236"/>
        <end position="245"/>
    </location>
</feature>
<dbReference type="GO" id="GO:0004674">
    <property type="term" value="F:protein serine/threonine kinase activity"/>
    <property type="evidence" value="ECO:0007669"/>
    <property type="project" value="UniProtKB-EC"/>
</dbReference>
<dbReference type="EC" id="2.7.11.1" evidence="8"/>
<dbReference type="PROSITE" id="PS00108">
    <property type="entry name" value="PROTEIN_KINASE_ST"/>
    <property type="match status" value="1"/>
</dbReference>
<keyword evidence="3 8" id="KW-0418">Kinase</keyword>
<feature type="region of interest" description="Disordered" evidence="5">
    <location>
        <begin position="396"/>
        <end position="430"/>
    </location>
</feature>
<dbReference type="Proteomes" id="UP000237968">
    <property type="component" value="Unassembled WGS sequence"/>
</dbReference>
<comment type="caution">
    <text evidence="8">The sequence shown here is derived from an EMBL/GenBank/DDBJ whole genome shotgun (WGS) entry which is preliminary data.</text>
</comment>
<evidence type="ECO:0000313" key="9">
    <source>
        <dbReference type="Proteomes" id="UP000237968"/>
    </source>
</evidence>
<feature type="region of interest" description="Disordered" evidence="5">
    <location>
        <begin position="1"/>
        <end position="23"/>
    </location>
</feature>
<keyword evidence="9" id="KW-1185">Reference proteome</keyword>
<evidence type="ECO:0000256" key="1">
    <source>
        <dbReference type="ARBA" id="ARBA00022679"/>
    </source>
</evidence>
<dbReference type="InterPro" id="IPR008271">
    <property type="entry name" value="Ser/Thr_kinase_AS"/>
</dbReference>
<dbReference type="SUPFAM" id="SSF56112">
    <property type="entry name" value="Protein kinase-like (PK-like)"/>
    <property type="match status" value="1"/>
</dbReference>
<keyword evidence="6" id="KW-0812">Transmembrane</keyword>
<feature type="transmembrane region" description="Helical" evidence="6">
    <location>
        <begin position="366"/>
        <end position="388"/>
    </location>
</feature>
<dbReference type="InterPro" id="IPR000719">
    <property type="entry name" value="Prot_kinase_dom"/>
</dbReference>
<evidence type="ECO:0000256" key="4">
    <source>
        <dbReference type="ARBA" id="ARBA00022840"/>
    </source>
</evidence>
<dbReference type="Pfam" id="PF00069">
    <property type="entry name" value="Pkinase"/>
    <property type="match status" value="1"/>
</dbReference>
<dbReference type="Gene3D" id="1.10.510.10">
    <property type="entry name" value="Transferase(Phosphotransferase) domain 1"/>
    <property type="match status" value="1"/>
</dbReference>
<protein>
    <submittedName>
        <fullName evidence="8">Serine/threonine-protein kinase PK-1</fullName>
        <ecNumber evidence="8">2.7.11.1</ecNumber>
    </submittedName>
</protein>
<feature type="compositionally biased region" description="Acidic residues" evidence="5">
    <location>
        <begin position="324"/>
        <end position="339"/>
    </location>
</feature>
<keyword evidence="6" id="KW-0472">Membrane</keyword>